<proteinExistence type="predicted"/>
<protein>
    <submittedName>
        <fullName evidence="1">Uncharacterized protein</fullName>
    </submittedName>
</protein>
<dbReference type="AlphaFoldDB" id="A0AAV9JQD5"/>
<dbReference type="Proteomes" id="UP001324427">
    <property type="component" value="Unassembled WGS sequence"/>
</dbReference>
<name>A0AAV9JQD5_9PEZI</name>
<reference evidence="1 2" key="1">
    <citation type="submission" date="2021-11" db="EMBL/GenBank/DDBJ databases">
        <title>Black yeast isolated from Biological Soil Crust.</title>
        <authorList>
            <person name="Kurbessoian T."/>
        </authorList>
    </citation>
    <scope>NUCLEOTIDE SEQUENCE [LARGE SCALE GENOMIC DNA]</scope>
    <source>
        <strain evidence="1 2">CCFEE 5522</strain>
    </source>
</reference>
<comment type="caution">
    <text evidence="1">The sequence shown here is derived from an EMBL/GenBank/DDBJ whole genome shotgun (WGS) entry which is preliminary data.</text>
</comment>
<evidence type="ECO:0000313" key="2">
    <source>
        <dbReference type="Proteomes" id="UP001324427"/>
    </source>
</evidence>
<accession>A0AAV9JQD5</accession>
<gene>
    <name evidence="1" type="ORF">LTR36_001423</name>
</gene>
<dbReference type="EMBL" id="JAVFHQ010000012">
    <property type="protein sequence ID" value="KAK4547202.1"/>
    <property type="molecule type" value="Genomic_DNA"/>
</dbReference>
<evidence type="ECO:0000313" key="1">
    <source>
        <dbReference type="EMBL" id="KAK4547202.1"/>
    </source>
</evidence>
<keyword evidence="2" id="KW-1185">Reference proteome</keyword>
<sequence length="227" mass="25331">MIDTHSLALFGSALPKTCKEANALLALKIGFSAQIFARNHRQTTRQSVMRSKDAWRKQPWKLPHNGTLEVFRKDYRDDNIERAFYQLESKMLAPVRSSGVSRGSSAATKPADSRFLQLTPMQFLKQTREHMPGVLEQSSIDYITLTRTCCAILRLVRDVIAEELDIKHYTKDGSDSNEPGFLIMSLIILREASDFEIAQGELLTGKERITRWAAAGGYGAGAEGVPG</sequence>
<organism evidence="1 2">
    <name type="scientific">Oleoguttula mirabilis</name>
    <dbReference type="NCBI Taxonomy" id="1507867"/>
    <lineage>
        <taxon>Eukaryota</taxon>
        <taxon>Fungi</taxon>
        <taxon>Dikarya</taxon>
        <taxon>Ascomycota</taxon>
        <taxon>Pezizomycotina</taxon>
        <taxon>Dothideomycetes</taxon>
        <taxon>Dothideomycetidae</taxon>
        <taxon>Mycosphaerellales</taxon>
        <taxon>Teratosphaeriaceae</taxon>
        <taxon>Oleoguttula</taxon>
    </lineage>
</organism>